<name>A0ABY6SM81_PODCO</name>
<evidence type="ECO:0000313" key="7">
    <source>
        <dbReference type="Proteomes" id="UP000280685"/>
    </source>
</evidence>
<feature type="region of interest" description="Disordered" evidence="3">
    <location>
        <begin position="361"/>
        <end position="385"/>
    </location>
</feature>
<dbReference type="SUPFAM" id="SSF48056">
    <property type="entry name" value="Di-copper centre-containing domain"/>
    <property type="match status" value="1"/>
</dbReference>
<dbReference type="InterPro" id="IPR050316">
    <property type="entry name" value="Tyrosinase/Hemocyanin"/>
</dbReference>
<dbReference type="EMBL" id="LR026970">
    <property type="protein sequence ID" value="VBB87272.1"/>
    <property type="molecule type" value="Genomic_DNA"/>
</dbReference>
<evidence type="ECO:0000259" key="5">
    <source>
        <dbReference type="Pfam" id="PF00264"/>
    </source>
</evidence>
<keyword evidence="7" id="KW-1185">Reference proteome</keyword>
<feature type="signal peptide" evidence="4">
    <location>
        <begin position="1"/>
        <end position="18"/>
    </location>
</feature>
<keyword evidence="4" id="KW-0732">Signal</keyword>
<dbReference type="Proteomes" id="UP000280685">
    <property type="component" value="Chromosome 7"/>
</dbReference>
<gene>
    <name evidence="6" type="ORF">PODCO_700690</name>
</gene>
<evidence type="ECO:0000256" key="2">
    <source>
        <dbReference type="ARBA" id="ARBA00023002"/>
    </source>
</evidence>
<dbReference type="PANTHER" id="PTHR11474:SF125">
    <property type="entry name" value="N-ACETYL-6-HYDROXYTRYPTOPHAN OXIDASE IVOB-RELATED"/>
    <property type="match status" value="1"/>
</dbReference>
<dbReference type="InterPro" id="IPR008922">
    <property type="entry name" value="Di-copper_centre_dom_sf"/>
</dbReference>
<feature type="domain" description="Tyrosinase copper-binding" evidence="5">
    <location>
        <begin position="107"/>
        <end position="316"/>
    </location>
</feature>
<proteinExistence type="predicted"/>
<evidence type="ECO:0000256" key="3">
    <source>
        <dbReference type="SAM" id="MobiDB-lite"/>
    </source>
</evidence>
<evidence type="ECO:0000313" key="6">
    <source>
        <dbReference type="EMBL" id="VBB87272.1"/>
    </source>
</evidence>
<dbReference type="PANTHER" id="PTHR11474">
    <property type="entry name" value="TYROSINASE FAMILY MEMBER"/>
    <property type="match status" value="1"/>
</dbReference>
<evidence type="ECO:0000256" key="4">
    <source>
        <dbReference type="SAM" id="SignalP"/>
    </source>
</evidence>
<evidence type="ECO:0000256" key="1">
    <source>
        <dbReference type="ARBA" id="ARBA00022723"/>
    </source>
</evidence>
<organism evidence="6 7">
    <name type="scientific">Podospora comata</name>
    <dbReference type="NCBI Taxonomy" id="48703"/>
    <lineage>
        <taxon>Eukaryota</taxon>
        <taxon>Fungi</taxon>
        <taxon>Dikarya</taxon>
        <taxon>Ascomycota</taxon>
        <taxon>Pezizomycotina</taxon>
        <taxon>Sordariomycetes</taxon>
        <taxon>Sordariomycetidae</taxon>
        <taxon>Sordariales</taxon>
        <taxon>Podosporaceae</taxon>
        <taxon>Podospora</taxon>
    </lineage>
</organism>
<dbReference type="Gene3D" id="1.10.1280.10">
    <property type="entry name" value="Di-copper center containing domain from catechol oxidase"/>
    <property type="match status" value="1"/>
</dbReference>
<keyword evidence="1" id="KW-0479">Metal-binding</keyword>
<dbReference type="InterPro" id="IPR002227">
    <property type="entry name" value="Tyrosinase_Cu-bd"/>
</dbReference>
<dbReference type="Pfam" id="PF00264">
    <property type="entry name" value="Tyrosinase"/>
    <property type="match status" value="1"/>
</dbReference>
<accession>A0ABY6SM81</accession>
<sequence length="449" mass="49644">MKGIQGVVQLSLLVGAWGWEYKTKRNPAFPLDVVDKLQDETMPKVQAWLDKQHKAGKATNCTLENAAVRQEWSDMTVEARQEYVRAVLCLQKKSPRAPKDKVPGSLSRFDDFVATHMTQAGELHGPTNLFAAHRYFIYVYEKALRDECGYTGYQPYMNYDRYVADPLNSLLFDGSPASMSGNGELAPYNGIPQPFPRPYDRIPADQGGGCVTTGPFKDMVVSLGPKGSVVRDIPPNPQRDGLGSNPRCLRRDVNRFSVAGAKANYTYHLITQHNDVDSFYNRYLGQPQLKGDPNPWGLHNAGHYLIGGDPGGVCSPNLRHLFISALTYAEGLLLLTRRPPLLLPPRRAGPHLVDLADERPRKQNQRGARAGHAWWPQPRETTDNPAEECARLGHRPGVDGAGGEVGGDERSAGWVGRGDVLYLCLITFSHSRTDGRGKFLGRGEFLQGG</sequence>
<protein>
    <submittedName>
        <fullName evidence="6">Tyrosinase</fullName>
    </submittedName>
</protein>
<feature type="chain" id="PRO_5046211471" evidence="4">
    <location>
        <begin position="19"/>
        <end position="449"/>
    </location>
</feature>
<keyword evidence="2" id="KW-0560">Oxidoreductase</keyword>
<reference evidence="6" key="1">
    <citation type="submission" date="2018-02" db="EMBL/GenBank/DDBJ databases">
        <authorList>
            <person name="Silar P."/>
        </authorList>
    </citation>
    <scope>NUCLEOTIDE SEQUENCE [LARGE SCALE GENOMIC DNA]</scope>
    <source>
        <strain evidence="6">T</strain>
    </source>
</reference>